<keyword evidence="2" id="KW-1185">Reference proteome</keyword>
<dbReference type="Proteomes" id="UP001631949">
    <property type="component" value="Unassembled WGS sequence"/>
</dbReference>
<reference evidence="1 2" key="1">
    <citation type="journal article" date="2016" name="Int. J. Syst. Evol. Microbiol.">
        <title>Peptococcus simiae sp. nov., isolated from rhesus macaque faeces and emended description of the genus Peptococcus.</title>
        <authorList>
            <person name="Shkoporov A.N."/>
            <person name="Efimov B.A."/>
            <person name="Kondova I."/>
            <person name="Ouwerling B."/>
            <person name="Chaplin A.V."/>
            <person name="Shcherbakova V.A."/>
            <person name="Langermans J.A.M."/>
        </authorList>
    </citation>
    <scope>NUCLEOTIDE SEQUENCE [LARGE SCALE GENOMIC DNA]</scope>
    <source>
        <strain evidence="1 2">M108</strain>
    </source>
</reference>
<proteinExistence type="predicted"/>
<dbReference type="EMBL" id="JBJUVG010000004">
    <property type="protein sequence ID" value="MFM9413501.1"/>
    <property type="molecule type" value="Genomic_DNA"/>
</dbReference>
<gene>
    <name evidence="1" type="ORF">ACKQTC_03880</name>
</gene>
<evidence type="ECO:0000313" key="1">
    <source>
        <dbReference type="EMBL" id="MFM9413501.1"/>
    </source>
</evidence>
<sequence length="122" mass="14163">MKELSQERPRQVDPALGYIADISMPAETHPYFFGHLANAYAFDRREMLDPQFEGRYVTFSVRNNMEREVYMFIDNNRGPTVQPGKWGRMTIPLGAVPSYYSFTAEAKDGGEDLDIDFRIDQW</sequence>
<name>A0ABW9H018_9FIRM</name>
<accession>A0ABW9H018</accession>
<dbReference type="RefSeq" id="WP_408977120.1">
    <property type="nucleotide sequence ID" value="NZ_JBJUVG010000004.1"/>
</dbReference>
<protein>
    <submittedName>
        <fullName evidence="1">Uncharacterized protein</fullName>
    </submittedName>
</protein>
<comment type="caution">
    <text evidence="1">The sequence shown here is derived from an EMBL/GenBank/DDBJ whole genome shotgun (WGS) entry which is preliminary data.</text>
</comment>
<organism evidence="1 2">
    <name type="scientific">Peptococcus simiae</name>
    <dbReference type="NCBI Taxonomy" id="1643805"/>
    <lineage>
        <taxon>Bacteria</taxon>
        <taxon>Bacillati</taxon>
        <taxon>Bacillota</taxon>
        <taxon>Clostridia</taxon>
        <taxon>Eubacteriales</taxon>
        <taxon>Peptococcaceae</taxon>
        <taxon>Peptococcus</taxon>
    </lineage>
</organism>
<evidence type="ECO:0000313" key="2">
    <source>
        <dbReference type="Proteomes" id="UP001631949"/>
    </source>
</evidence>